<feature type="domain" description="4-oxalocrotonate tautomerase-like" evidence="3">
    <location>
        <begin position="2"/>
        <end position="57"/>
    </location>
</feature>
<dbReference type="AlphaFoldDB" id="A7I7E6"/>
<evidence type="ECO:0000256" key="1">
    <source>
        <dbReference type="ARBA" id="ARBA00006723"/>
    </source>
</evidence>
<evidence type="ECO:0000313" key="5">
    <source>
        <dbReference type="Proteomes" id="UP000002408"/>
    </source>
</evidence>
<name>A7I7E6_METB6</name>
<dbReference type="HOGENOM" id="CLU_148073_5_1_2"/>
<dbReference type="OrthoDB" id="8161at2157"/>
<dbReference type="PANTHER" id="PTHR35530">
    <property type="entry name" value="TAUTOMERASE-RELATED"/>
    <property type="match status" value="1"/>
</dbReference>
<evidence type="ECO:0000259" key="3">
    <source>
        <dbReference type="Pfam" id="PF01361"/>
    </source>
</evidence>
<comment type="similarity">
    <text evidence="1">Belongs to the 4-oxalocrotonate tautomerase family.</text>
</comment>
<keyword evidence="2" id="KW-0413">Isomerase</keyword>
<dbReference type="SUPFAM" id="SSF55331">
    <property type="entry name" value="Tautomerase/MIF"/>
    <property type="match status" value="1"/>
</dbReference>
<dbReference type="Pfam" id="PF01361">
    <property type="entry name" value="Tautomerase"/>
    <property type="match status" value="1"/>
</dbReference>
<keyword evidence="5" id="KW-1185">Reference proteome</keyword>
<dbReference type="STRING" id="456442.Mboo_1139"/>
<dbReference type="KEGG" id="mbn:Mboo_1139"/>
<dbReference type="Gene3D" id="3.30.429.10">
    <property type="entry name" value="Macrophage Migration Inhibitory Factor"/>
    <property type="match status" value="1"/>
</dbReference>
<dbReference type="EMBL" id="CP000780">
    <property type="protein sequence ID" value="ABS55657.1"/>
    <property type="molecule type" value="Genomic_DNA"/>
</dbReference>
<proteinExistence type="inferred from homology"/>
<reference evidence="5" key="1">
    <citation type="journal article" date="2015" name="Microbiology">
        <title>Genome of Methanoregula boonei 6A8 reveals adaptations to oligotrophic peatland environments.</title>
        <authorList>
            <person name="Braeuer S."/>
            <person name="Cadillo-Quiroz H."/>
            <person name="Kyrpides N."/>
            <person name="Woyke T."/>
            <person name="Goodwin L."/>
            <person name="Detter C."/>
            <person name="Podell S."/>
            <person name="Yavitt J.B."/>
            <person name="Zinder S.H."/>
        </authorList>
    </citation>
    <scope>NUCLEOTIDE SEQUENCE [LARGE SCALE GENOMIC DNA]</scope>
    <source>
        <strain evidence="5">DSM 21154 / JCM 14090 / 6A8</strain>
    </source>
</reference>
<gene>
    <name evidence="4" type="ordered locus">Mboo_1139</name>
</gene>
<evidence type="ECO:0000256" key="2">
    <source>
        <dbReference type="ARBA" id="ARBA00023235"/>
    </source>
</evidence>
<organism evidence="4 5">
    <name type="scientific">Methanoregula boonei (strain DSM 21154 / JCM 14090 / 6A8)</name>
    <dbReference type="NCBI Taxonomy" id="456442"/>
    <lineage>
        <taxon>Archaea</taxon>
        <taxon>Methanobacteriati</taxon>
        <taxon>Methanobacteriota</taxon>
        <taxon>Stenosarchaea group</taxon>
        <taxon>Methanomicrobia</taxon>
        <taxon>Methanomicrobiales</taxon>
        <taxon>Methanoregulaceae</taxon>
        <taxon>Methanoregula</taxon>
    </lineage>
</organism>
<dbReference type="GO" id="GO:0016853">
    <property type="term" value="F:isomerase activity"/>
    <property type="evidence" value="ECO:0007669"/>
    <property type="project" value="UniProtKB-KW"/>
</dbReference>
<protein>
    <submittedName>
        <fullName evidence="4">4-oxalocrotonate tautomerase</fullName>
    </submittedName>
</protein>
<sequence length="62" mass="6948">MPVVHVELYEGRTREVKQRIVFGITDVFVKEGVSSEAVTVILTEIKKENYGTNGKLVPADRT</sequence>
<dbReference type="InterPro" id="IPR014347">
    <property type="entry name" value="Tautomerase/MIF_sf"/>
</dbReference>
<evidence type="ECO:0000313" key="4">
    <source>
        <dbReference type="EMBL" id="ABS55657.1"/>
    </source>
</evidence>
<dbReference type="Proteomes" id="UP000002408">
    <property type="component" value="Chromosome"/>
</dbReference>
<dbReference type="eggNOG" id="arCOG02240">
    <property type="taxonomic scope" value="Archaea"/>
</dbReference>
<dbReference type="RefSeq" id="WP_012106684.1">
    <property type="nucleotide sequence ID" value="NC_009712.1"/>
</dbReference>
<dbReference type="PANTHER" id="PTHR35530:SF2">
    <property type="entry name" value="BSL4019 PROTEIN"/>
    <property type="match status" value="1"/>
</dbReference>
<accession>A7I7E6</accession>
<dbReference type="InterPro" id="IPR004370">
    <property type="entry name" value="4-OT-like_dom"/>
</dbReference>
<dbReference type="GeneID" id="5411586"/>